<reference evidence="2" key="1">
    <citation type="submission" date="2019-11" db="EMBL/GenBank/DDBJ databases">
        <title>Isolation and characterization of a novel species in the genus Sulfuriferula.</title>
        <authorList>
            <person name="Mochizuki J."/>
            <person name="Kojima H."/>
            <person name="Fukui M."/>
        </authorList>
    </citation>
    <scope>NUCLEOTIDE SEQUENCE [LARGE SCALE GENOMIC DNA]</scope>
    <source>
        <strain evidence="2">SGTM</strain>
    </source>
</reference>
<dbReference type="Proteomes" id="UP000463939">
    <property type="component" value="Chromosome"/>
</dbReference>
<gene>
    <name evidence="1" type="ORF">SFSGTM_10400</name>
</gene>
<protein>
    <submittedName>
        <fullName evidence="1">Uncharacterized protein</fullName>
    </submittedName>
</protein>
<name>A0A809S8N0_9PROT</name>
<organism evidence="1 2">
    <name type="scientific">Sulfuriferula nivalis</name>
    <dbReference type="NCBI Taxonomy" id="2675298"/>
    <lineage>
        <taxon>Bacteria</taxon>
        <taxon>Pseudomonadati</taxon>
        <taxon>Pseudomonadota</taxon>
        <taxon>Betaproteobacteria</taxon>
        <taxon>Nitrosomonadales</taxon>
        <taxon>Sulfuricellaceae</taxon>
        <taxon>Sulfuriferula</taxon>
    </lineage>
</organism>
<evidence type="ECO:0000313" key="1">
    <source>
        <dbReference type="EMBL" id="BBP00332.1"/>
    </source>
</evidence>
<dbReference type="RefSeq" id="WP_162084276.1">
    <property type="nucleotide sequence ID" value="NZ_AP021881.1"/>
</dbReference>
<proteinExistence type="predicted"/>
<dbReference type="KEGG" id="sniv:SFSGTM_10400"/>
<sequence length="260" mass="29451">MENNQTVHPVGWGDDLLSEFQAIAYQNELATFANAPQWQKALLDVATVFNKCSSYAINKVLKTDEPSAILLFLSANNQYLASARSVSAGHCLPAYPTGRATVEFALYGWYLSINEQATIHWNNKPIDKELRKKWNYEFSFSPLTKKLSEINDGLANWARYLHQTAIDFGAHPNKDALYSNMALEYDEYDKDRVSTIKIVTLHPLNLVSINAMKFTVETGMIAIRLFALSFPDGLKTLNLDQDIARLTENLHNLQLNTKFK</sequence>
<evidence type="ECO:0000313" key="2">
    <source>
        <dbReference type="Proteomes" id="UP000463939"/>
    </source>
</evidence>
<dbReference type="EMBL" id="AP021881">
    <property type="protein sequence ID" value="BBP00332.1"/>
    <property type="molecule type" value="Genomic_DNA"/>
</dbReference>
<dbReference type="AlphaFoldDB" id="A0A809S8N0"/>
<keyword evidence="2" id="KW-1185">Reference proteome</keyword>
<accession>A0A809S8N0</accession>